<keyword evidence="6" id="KW-1185">Reference proteome</keyword>
<organism evidence="3 6">
    <name type="scientific">Puccinia graminis f. sp. tritici</name>
    <dbReference type="NCBI Taxonomy" id="56615"/>
    <lineage>
        <taxon>Eukaryota</taxon>
        <taxon>Fungi</taxon>
        <taxon>Dikarya</taxon>
        <taxon>Basidiomycota</taxon>
        <taxon>Pucciniomycotina</taxon>
        <taxon>Pucciniomycetes</taxon>
        <taxon>Pucciniales</taxon>
        <taxon>Pucciniaceae</taxon>
        <taxon>Puccinia</taxon>
    </lineage>
</organism>
<dbReference type="Proteomes" id="UP000325313">
    <property type="component" value="Unassembled WGS sequence"/>
</dbReference>
<reference evidence="6 7" key="1">
    <citation type="submission" date="2019-05" db="EMBL/GenBank/DDBJ databases">
        <title>Emergence of the Ug99 lineage of the wheat stem rust pathogen through somatic hybridization.</title>
        <authorList>
            <person name="Li F."/>
            <person name="Upadhyaya N.M."/>
            <person name="Sperschneider J."/>
            <person name="Matny O."/>
            <person name="Nguyen-Phuc H."/>
            <person name="Mago R."/>
            <person name="Raley C."/>
            <person name="Miller M.E."/>
            <person name="Silverstein K.A.T."/>
            <person name="Henningsen E."/>
            <person name="Hirsch C.D."/>
            <person name="Visser B."/>
            <person name="Pretorius Z.A."/>
            <person name="Steffenson B.J."/>
            <person name="Schwessinger B."/>
            <person name="Dodds P.N."/>
            <person name="Figueroa M."/>
        </authorList>
    </citation>
    <scope>NUCLEOTIDE SEQUENCE [LARGE SCALE GENOMIC DNA]</scope>
    <source>
        <strain evidence="3">21-0</strain>
        <strain evidence="4 7">Ug99</strain>
    </source>
</reference>
<dbReference type="EMBL" id="VDEP01000304">
    <property type="protein sequence ID" value="KAA1109606.1"/>
    <property type="molecule type" value="Genomic_DNA"/>
</dbReference>
<evidence type="ECO:0000313" key="5">
    <source>
        <dbReference type="EMBL" id="KAA1109606.1"/>
    </source>
</evidence>
<protein>
    <submittedName>
        <fullName evidence="3">Uncharacterized protein</fullName>
    </submittedName>
</protein>
<evidence type="ECO:0000313" key="4">
    <source>
        <dbReference type="EMBL" id="KAA1092238.1"/>
    </source>
</evidence>
<dbReference type="EMBL" id="VSWC01000118">
    <property type="protein sequence ID" value="KAA1084374.1"/>
    <property type="molecule type" value="Genomic_DNA"/>
</dbReference>
<keyword evidence="1" id="KW-0732">Signal</keyword>
<evidence type="ECO:0000313" key="7">
    <source>
        <dbReference type="Proteomes" id="UP000325313"/>
    </source>
</evidence>
<gene>
    <name evidence="2" type="ORF">PGT21_025910</name>
    <name evidence="3" type="ORF">PGT21_026183</name>
    <name evidence="4" type="ORF">PGTUg99_003406</name>
    <name evidence="5" type="ORF">PGTUg99_026023</name>
</gene>
<evidence type="ECO:0000313" key="2">
    <source>
        <dbReference type="EMBL" id="KAA1084374.1"/>
    </source>
</evidence>
<feature type="chain" id="PRO_5036366223" evidence="1">
    <location>
        <begin position="20"/>
        <end position="133"/>
    </location>
</feature>
<evidence type="ECO:0000313" key="3">
    <source>
        <dbReference type="EMBL" id="KAA1084384.1"/>
    </source>
</evidence>
<sequence>MQSIILFLATSTLISQVWGLSQVFQIGPKNYILFDANFDAKDGEVVSIHLVRQEGAFSKNETDTFIPFKNEGPETLHIRNEEDEFKLLPGKTRHMKFNAQNKYFIATKVDNTEFTHHIFHTIKGTWNLSKRER</sequence>
<feature type="signal peptide" evidence="1">
    <location>
        <begin position="1"/>
        <end position="19"/>
    </location>
</feature>
<evidence type="ECO:0000313" key="6">
    <source>
        <dbReference type="Proteomes" id="UP000324748"/>
    </source>
</evidence>
<dbReference type="EMBL" id="VSWC01000118">
    <property type="protein sequence ID" value="KAA1084384.1"/>
    <property type="molecule type" value="Genomic_DNA"/>
</dbReference>
<proteinExistence type="predicted"/>
<comment type="caution">
    <text evidence="3">The sequence shown here is derived from an EMBL/GenBank/DDBJ whole genome shotgun (WGS) entry which is preliminary data.</text>
</comment>
<name>A0A5B0N7F3_PUCGR</name>
<dbReference type="Proteomes" id="UP000324748">
    <property type="component" value="Unassembled WGS sequence"/>
</dbReference>
<evidence type="ECO:0000256" key="1">
    <source>
        <dbReference type="SAM" id="SignalP"/>
    </source>
</evidence>
<accession>A0A5B0N7F3</accession>
<dbReference type="EMBL" id="VDEP01000376">
    <property type="protein sequence ID" value="KAA1092238.1"/>
    <property type="molecule type" value="Genomic_DNA"/>
</dbReference>
<dbReference type="AlphaFoldDB" id="A0A5B0N7F3"/>